<dbReference type="PROSITE" id="PS01169">
    <property type="entry name" value="RIBOSOMAL_L21"/>
    <property type="match status" value="1"/>
</dbReference>
<dbReference type="HAMAP" id="MF_01363">
    <property type="entry name" value="Ribosomal_bL21"/>
    <property type="match status" value="1"/>
</dbReference>
<keyword evidence="4 6" id="KW-0689">Ribosomal protein</keyword>
<dbReference type="InterPro" id="IPR001787">
    <property type="entry name" value="Ribosomal_bL21"/>
</dbReference>
<evidence type="ECO:0000256" key="2">
    <source>
        <dbReference type="ARBA" id="ARBA00022730"/>
    </source>
</evidence>
<comment type="function">
    <text evidence="6 7">This protein binds to 23S rRNA in the presence of protein L20.</text>
</comment>
<dbReference type="PANTHER" id="PTHR21349:SF0">
    <property type="entry name" value="LARGE RIBOSOMAL SUBUNIT PROTEIN BL21M"/>
    <property type="match status" value="1"/>
</dbReference>
<comment type="subunit">
    <text evidence="6">Part of the 50S ribosomal subunit. Contacts protein L20.</text>
</comment>
<dbReference type="SUPFAM" id="SSF141091">
    <property type="entry name" value="L21p-like"/>
    <property type="match status" value="1"/>
</dbReference>
<proteinExistence type="inferred from homology"/>
<dbReference type="InterPro" id="IPR028909">
    <property type="entry name" value="bL21-like"/>
</dbReference>
<dbReference type="EMBL" id="JBHUHZ010000003">
    <property type="protein sequence ID" value="MFD2164227.1"/>
    <property type="molecule type" value="Genomic_DNA"/>
</dbReference>
<evidence type="ECO:0000256" key="6">
    <source>
        <dbReference type="HAMAP-Rule" id="MF_01363"/>
    </source>
</evidence>
<evidence type="ECO:0000256" key="1">
    <source>
        <dbReference type="ARBA" id="ARBA00008563"/>
    </source>
</evidence>
<sequence length="104" mass="11550">MYAIVNIAGQQFKVAKDQHLFVHRLQGDEGASIEFDNVLLAANGSDFKVGADALKGAKVSAKIVSHLKGDKVIVFKKKRRKGYKKRNGHRQQFTKIEITGISLK</sequence>
<keyword evidence="3 6" id="KW-0694">RNA-binding</keyword>
<dbReference type="GO" id="GO:0005840">
    <property type="term" value="C:ribosome"/>
    <property type="evidence" value="ECO:0007669"/>
    <property type="project" value="UniProtKB-KW"/>
</dbReference>
<organism evidence="8 9">
    <name type="scientific">Paradesertivirga mongoliensis</name>
    <dbReference type="NCBI Taxonomy" id="2100740"/>
    <lineage>
        <taxon>Bacteria</taxon>
        <taxon>Pseudomonadati</taxon>
        <taxon>Bacteroidota</taxon>
        <taxon>Sphingobacteriia</taxon>
        <taxon>Sphingobacteriales</taxon>
        <taxon>Sphingobacteriaceae</taxon>
        <taxon>Paradesertivirga</taxon>
    </lineage>
</organism>
<dbReference type="Proteomes" id="UP001597387">
    <property type="component" value="Unassembled WGS sequence"/>
</dbReference>
<comment type="caution">
    <text evidence="8">The sequence shown here is derived from an EMBL/GenBank/DDBJ whole genome shotgun (WGS) entry which is preliminary data.</text>
</comment>
<dbReference type="Pfam" id="PF00829">
    <property type="entry name" value="Ribosomal_L21p"/>
    <property type="match status" value="1"/>
</dbReference>
<gene>
    <name evidence="6 8" type="primary">rplU</name>
    <name evidence="8" type="ORF">ACFSJU_17590</name>
</gene>
<dbReference type="NCBIfam" id="TIGR00061">
    <property type="entry name" value="L21"/>
    <property type="match status" value="1"/>
</dbReference>
<keyword evidence="5 6" id="KW-0687">Ribonucleoprotein</keyword>
<reference evidence="9" key="1">
    <citation type="journal article" date="2019" name="Int. J. Syst. Evol. Microbiol.">
        <title>The Global Catalogue of Microorganisms (GCM) 10K type strain sequencing project: providing services to taxonomists for standard genome sequencing and annotation.</title>
        <authorList>
            <consortium name="The Broad Institute Genomics Platform"/>
            <consortium name="The Broad Institute Genome Sequencing Center for Infectious Disease"/>
            <person name="Wu L."/>
            <person name="Ma J."/>
        </authorList>
    </citation>
    <scope>NUCLEOTIDE SEQUENCE [LARGE SCALE GENOMIC DNA]</scope>
    <source>
        <strain evidence="9">KCTC 42217</strain>
    </source>
</reference>
<dbReference type="PANTHER" id="PTHR21349">
    <property type="entry name" value="50S RIBOSOMAL PROTEIN L21"/>
    <property type="match status" value="1"/>
</dbReference>
<dbReference type="InterPro" id="IPR018258">
    <property type="entry name" value="Ribosomal_bL21_CS"/>
</dbReference>
<evidence type="ECO:0000256" key="5">
    <source>
        <dbReference type="ARBA" id="ARBA00023274"/>
    </source>
</evidence>
<name>A0ABW4ZRV2_9SPHI</name>
<keyword evidence="9" id="KW-1185">Reference proteome</keyword>
<comment type="similarity">
    <text evidence="1 6 7">Belongs to the bacterial ribosomal protein bL21 family.</text>
</comment>
<protein>
    <recommendedName>
        <fullName evidence="6">Large ribosomal subunit protein bL21</fullName>
    </recommendedName>
</protein>
<evidence type="ECO:0000256" key="3">
    <source>
        <dbReference type="ARBA" id="ARBA00022884"/>
    </source>
</evidence>
<evidence type="ECO:0000256" key="7">
    <source>
        <dbReference type="RuleBase" id="RU000562"/>
    </source>
</evidence>
<dbReference type="RefSeq" id="WP_255904318.1">
    <property type="nucleotide sequence ID" value="NZ_JAFMZO010000004.1"/>
</dbReference>
<dbReference type="InterPro" id="IPR036164">
    <property type="entry name" value="bL21-like_sf"/>
</dbReference>
<keyword evidence="2 6" id="KW-0699">rRNA-binding</keyword>
<evidence type="ECO:0000256" key="4">
    <source>
        <dbReference type="ARBA" id="ARBA00022980"/>
    </source>
</evidence>
<evidence type="ECO:0000313" key="9">
    <source>
        <dbReference type="Proteomes" id="UP001597387"/>
    </source>
</evidence>
<accession>A0ABW4ZRV2</accession>
<evidence type="ECO:0000313" key="8">
    <source>
        <dbReference type="EMBL" id="MFD2164227.1"/>
    </source>
</evidence>